<dbReference type="Gene3D" id="1.10.3720.10">
    <property type="entry name" value="MetI-like"/>
    <property type="match status" value="1"/>
</dbReference>
<feature type="transmembrane region" description="Helical" evidence="6">
    <location>
        <begin position="257"/>
        <end position="280"/>
    </location>
</feature>
<keyword evidence="4 6" id="KW-1133">Transmembrane helix</keyword>
<evidence type="ECO:0000256" key="1">
    <source>
        <dbReference type="ARBA" id="ARBA00004651"/>
    </source>
</evidence>
<dbReference type="GO" id="GO:0031460">
    <property type="term" value="P:glycine betaine transport"/>
    <property type="evidence" value="ECO:0007669"/>
    <property type="project" value="UniProtKB-ARBA"/>
</dbReference>
<evidence type="ECO:0000256" key="3">
    <source>
        <dbReference type="ARBA" id="ARBA00022692"/>
    </source>
</evidence>
<feature type="transmembrane region" description="Helical" evidence="6">
    <location>
        <begin position="216"/>
        <end position="237"/>
    </location>
</feature>
<sequence>MSGVFLKFSNLDKVGGTLGFALLLSLFALPFVSLQPNRIMPGQSIGLLDSASLNTLIPFLVMLVLTSLLSLFKTAIRTRLLLIFLTLMTLMYTVGAGASQLLVEASPLARVSLNAGFWLAIFWLALLITDAAIKLALRPLPRLALVAVIVAAVTSLLAAGYWDSLSLLREYHNQTDFWRQAVRHLQLSLGSIIPAILVGIPLGVRCHRSAGLKAMVFPVLNILQTIPSLAMFGLLMIPLSLLATGYPLLAELGIRGIGAAPAVIALFFYSLLPIVSNTALGFDKVDARVREAATGMGMNARQRLWQVEFPLAMPVILTGLRVVVTMNIGLVAVAALVGGGGFGTYIFQGLGQTATDLVILGAAPTLVLAFLFAIVIDTLIALQRGGKHDRSKSTQQTV</sequence>
<feature type="domain" description="ABC transmembrane type-1" evidence="7">
    <location>
        <begin position="181"/>
        <end position="381"/>
    </location>
</feature>
<evidence type="ECO:0000256" key="6">
    <source>
        <dbReference type="RuleBase" id="RU363032"/>
    </source>
</evidence>
<evidence type="ECO:0000256" key="5">
    <source>
        <dbReference type="ARBA" id="ARBA00023136"/>
    </source>
</evidence>
<dbReference type="GO" id="GO:0005886">
    <property type="term" value="C:plasma membrane"/>
    <property type="evidence" value="ECO:0007669"/>
    <property type="project" value="UniProtKB-SubCell"/>
</dbReference>
<evidence type="ECO:0000256" key="4">
    <source>
        <dbReference type="ARBA" id="ARBA00022989"/>
    </source>
</evidence>
<dbReference type="PROSITE" id="PS50928">
    <property type="entry name" value="ABC_TM1"/>
    <property type="match status" value="1"/>
</dbReference>
<feature type="transmembrane region" description="Helical" evidence="6">
    <location>
        <begin position="182"/>
        <end position="204"/>
    </location>
</feature>
<comment type="caution">
    <text evidence="8">The sequence shown here is derived from an EMBL/GenBank/DDBJ whole genome shotgun (WGS) entry which is preliminary data.</text>
</comment>
<evidence type="ECO:0000313" key="8">
    <source>
        <dbReference type="EMBL" id="PPL17559.1"/>
    </source>
</evidence>
<feature type="transmembrane region" description="Helical" evidence="6">
    <location>
        <begin position="357"/>
        <end position="382"/>
    </location>
</feature>
<feature type="transmembrane region" description="Helical" evidence="6">
    <location>
        <begin position="50"/>
        <end position="69"/>
    </location>
</feature>
<proteinExistence type="inferred from homology"/>
<evidence type="ECO:0000256" key="2">
    <source>
        <dbReference type="ARBA" id="ARBA00022448"/>
    </source>
</evidence>
<dbReference type="InterPro" id="IPR000515">
    <property type="entry name" value="MetI-like"/>
</dbReference>
<dbReference type="EMBL" id="MPZM01000006">
    <property type="protein sequence ID" value="PPL17559.1"/>
    <property type="molecule type" value="Genomic_DNA"/>
</dbReference>
<comment type="similarity">
    <text evidence="6">Belongs to the binding-protein-dependent transport system permease family.</text>
</comment>
<name>A0A2P5TPI5_9GAMM</name>
<dbReference type="FunFam" id="1.10.3720.10:FF:000001">
    <property type="entry name" value="Glycine betaine ABC transporter, permease"/>
    <property type="match status" value="1"/>
</dbReference>
<dbReference type="SUPFAM" id="SSF161098">
    <property type="entry name" value="MetI-like"/>
    <property type="match status" value="1"/>
</dbReference>
<keyword evidence="2 6" id="KW-0813">Transport</keyword>
<feature type="transmembrane region" description="Helical" evidence="6">
    <location>
        <begin position="81"/>
        <end position="103"/>
    </location>
</feature>
<keyword evidence="5 6" id="KW-0472">Membrane</keyword>
<dbReference type="GO" id="GO:0055085">
    <property type="term" value="P:transmembrane transport"/>
    <property type="evidence" value="ECO:0007669"/>
    <property type="project" value="InterPro"/>
</dbReference>
<keyword evidence="3 6" id="KW-0812">Transmembrane</keyword>
<accession>A0A2P5TPI5</accession>
<comment type="subcellular location">
    <subcellularLocation>
        <location evidence="1 6">Cell membrane</location>
        <topology evidence="1 6">Multi-pass membrane protein</topology>
    </subcellularLocation>
</comment>
<reference evidence="9" key="1">
    <citation type="submission" date="2016-11" db="EMBL/GenBank/DDBJ databases">
        <authorList>
            <person name="Sisinthy S."/>
            <person name="Ara S."/>
            <person name="Gundlapally S.R."/>
        </authorList>
    </citation>
    <scope>NUCLEOTIDE SEQUENCE [LARGE SCALE GENOMIC DNA]</scope>
    <source>
        <strain evidence="9">V1-41</strain>
    </source>
</reference>
<feature type="transmembrane region" description="Helical" evidence="6">
    <location>
        <begin position="143"/>
        <end position="162"/>
    </location>
</feature>
<dbReference type="PANTHER" id="PTHR30177:SF30">
    <property type="entry name" value="GLYCINE BETAINE UPTAKE SYSTEM PERMEASE PROTEIN YEHY"/>
    <property type="match status" value="1"/>
</dbReference>
<dbReference type="Proteomes" id="UP000242231">
    <property type="component" value="Unassembled WGS sequence"/>
</dbReference>
<dbReference type="CDD" id="cd06261">
    <property type="entry name" value="TM_PBP2"/>
    <property type="match status" value="1"/>
</dbReference>
<evidence type="ECO:0000313" key="9">
    <source>
        <dbReference type="Proteomes" id="UP000242231"/>
    </source>
</evidence>
<evidence type="ECO:0000259" key="7">
    <source>
        <dbReference type="PROSITE" id="PS50928"/>
    </source>
</evidence>
<dbReference type="Pfam" id="PF00528">
    <property type="entry name" value="BPD_transp_1"/>
    <property type="match status" value="1"/>
</dbReference>
<gene>
    <name evidence="8" type="ORF">UN63_04530</name>
</gene>
<protein>
    <submittedName>
        <fullName evidence="8">ABC transporter permease</fullName>
    </submittedName>
</protein>
<dbReference type="InterPro" id="IPR035906">
    <property type="entry name" value="MetI-like_sf"/>
</dbReference>
<dbReference type="PANTHER" id="PTHR30177">
    <property type="entry name" value="GLYCINE BETAINE/L-PROLINE TRANSPORT SYSTEM PERMEASE PROTEIN PROW"/>
    <property type="match status" value="1"/>
</dbReference>
<dbReference type="InterPro" id="IPR051204">
    <property type="entry name" value="ABC_transp_perm/SBD"/>
</dbReference>
<dbReference type="AlphaFoldDB" id="A0A2P5TPI5"/>
<organism evidence="8 9">
    <name type="scientific">Oceanisphaera arctica</name>
    <dbReference type="NCBI Taxonomy" id="641510"/>
    <lineage>
        <taxon>Bacteria</taxon>
        <taxon>Pseudomonadati</taxon>
        <taxon>Pseudomonadota</taxon>
        <taxon>Gammaproteobacteria</taxon>
        <taxon>Aeromonadales</taxon>
        <taxon>Aeromonadaceae</taxon>
        <taxon>Oceanisphaera</taxon>
    </lineage>
</organism>
<keyword evidence="9" id="KW-1185">Reference proteome</keyword>
<feature type="transmembrane region" description="Helical" evidence="6">
    <location>
        <begin position="115"/>
        <end position="136"/>
    </location>
</feature>